<dbReference type="AlphaFoldDB" id="A0A5C5V3J9"/>
<keyword evidence="3" id="KW-0067">ATP-binding</keyword>
<evidence type="ECO:0000256" key="3">
    <source>
        <dbReference type="ARBA" id="ARBA00022840"/>
    </source>
</evidence>
<dbReference type="Gene3D" id="3.90.640.10">
    <property type="entry name" value="Actin, Chain A, domain 4"/>
    <property type="match status" value="1"/>
</dbReference>
<dbReference type="InterPro" id="IPR013126">
    <property type="entry name" value="Hsp_70_fam"/>
</dbReference>
<dbReference type="InterPro" id="IPR018181">
    <property type="entry name" value="Heat_shock_70_CS"/>
</dbReference>
<reference evidence="4 5" key="1">
    <citation type="submission" date="2019-02" db="EMBL/GenBank/DDBJ databases">
        <title>Deep-cultivation of Planctomycetes and their phenomic and genomic characterization uncovers novel biology.</title>
        <authorList>
            <person name="Wiegand S."/>
            <person name="Jogler M."/>
            <person name="Boedeker C."/>
            <person name="Pinto D."/>
            <person name="Vollmers J."/>
            <person name="Rivas-Marin E."/>
            <person name="Kohn T."/>
            <person name="Peeters S.H."/>
            <person name="Heuer A."/>
            <person name="Rast P."/>
            <person name="Oberbeckmann S."/>
            <person name="Bunk B."/>
            <person name="Jeske O."/>
            <person name="Meyerdierks A."/>
            <person name="Storesund J.E."/>
            <person name="Kallscheuer N."/>
            <person name="Luecker S."/>
            <person name="Lage O.M."/>
            <person name="Pohl T."/>
            <person name="Merkel B.J."/>
            <person name="Hornburger P."/>
            <person name="Mueller R.-W."/>
            <person name="Bruemmer F."/>
            <person name="Labrenz M."/>
            <person name="Spormann A.M."/>
            <person name="Op Den Camp H."/>
            <person name="Overmann J."/>
            <person name="Amann R."/>
            <person name="Jetten M.S.M."/>
            <person name="Mascher T."/>
            <person name="Medema M.H."/>
            <person name="Devos D.P."/>
            <person name="Kaster A.-K."/>
            <person name="Ovreas L."/>
            <person name="Rohde M."/>
            <person name="Galperin M.Y."/>
            <person name="Jogler C."/>
        </authorList>
    </citation>
    <scope>NUCLEOTIDE SEQUENCE [LARGE SCALE GENOMIC DNA]</scope>
    <source>
        <strain evidence="4 5">KOR34</strain>
    </source>
</reference>
<dbReference type="Proteomes" id="UP000316714">
    <property type="component" value="Unassembled WGS sequence"/>
</dbReference>
<comment type="similarity">
    <text evidence="1">Belongs to the heat shock protein 70 family.</text>
</comment>
<organism evidence="4 5">
    <name type="scientific">Posidoniimonas corsicana</name>
    <dbReference type="NCBI Taxonomy" id="1938618"/>
    <lineage>
        <taxon>Bacteria</taxon>
        <taxon>Pseudomonadati</taxon>
        <taxon>Planctomycetota</taxon>
        <taxon>Planctomycetia</taxon>
        <taxon>Pirellulales</taxon>
        <taxon>Lacipirellulaceae</taxon>
        <taxon>Posidoniimonas</taxon>
    </lineage>
</organism>
<dbReference type="InterPro" id="IPR043129">
    <property type="entry name" value="ATPase_NBD"/>
</dbReference>
<name>A0A5C5V3J9_9BACT</name>
<protein>
    <submittedName>
        <fullName evidence="4">Chaperone protein DnaK</fullName>
    </submittedName>
</protein>
<dbReference type="PANTHER" id="PTHR42749">
    <property type="entry name" value="CELL SHAPE-DETERMINING PROTEIN MREB"/>
    <property type="match status" value="1"/>
</dbReference>
<dbReference type="EMBL" id="SIHJ01000003">
    <property type="protein sequence ID" value="TWT32322.1"/>
    <property type="molecule type" value="Genomic_DNA"/>
</dbReference>
<gene>
    <name evidence="4" type="primary">dnaK_3</name>
    <name evidence="4" type="ORF">KOR34_40850</name>
</gene>
<dbReference type="Pfam" id="PF12531">
    <property type="entry name" value="DUF3731"/>
    <property type="match status" value="1"/>
</dbReference>
<dbReference type="SUPFAM" id="SSF53067">
    <property type="entry name" value="Actin-like ATPase domain"/>
    <property type="match status" value="2"/>
</dbReference>
<comment type="caution">
    <text evidence="4">The sequence shown here is derived from an EMBL/GenBank/DDBJ whole genome shotgun (WGS) entry which is preliminary data.</text>
</comment>
<proteinExistence type="inferred from homology"/>
<evidence type="ECO:0000256" key="1">
    <source>
        <dbReference type="ARBA" id="ARBA00007381"/>
    </source>
</evidence>
<dbReference type="CDD" id="cd10170">
    <property type="entry name" value="ASKHA_NBD_HSP70"/>
    <property type="match status" value="1"/>
</dbReference>
<keyword evidence="2" id="KW-0547">Nucleotide-binding</keyword>
<dbReference type="RefSeq" id="WP_146567587.1">
    <property type="nucleotide sequence ID" value="NZ_SIHJ01000003.1"/>
</dbReference>
<dbReference type="PRINTS" id="PR00301">
    <property type="entry name" value="HEATSHOCK70"/>
</dbReference>
<dbReference type="Pfam" id="PF00012">
    <property type="entry name" value="HSP70"/>
    <property type="match status" value="1"/>
</dbReference>
<dbReference type="Gene3D" id="3.30.420.40">
    <property type="match status" value="2"/>
</dbReference>
<dbReference type="PANTHER" id="PTHR42749:SF1">
    <property type="entry name" value="CELL SHAPE-DETERMINING PROTEIN MREB"/>
    <property type="match status" value="1"/>
</dbReference>
<dbReference type="InterPro" id="IPR021030">
    <property type="entry name" value="DUF3731"/>
</dbReference>
<accession>A0A5C5V3J9</accession>
<dbReference type="GO" id="GO:0140662">
    <property type="term" value="F:ATP-dependent protein folding chaperone"/>
    <property type="evidence" value="ECO:0007669"/>
    <property type="project" value="InterPro"/>
</dbReference>
<evidence type="ECO:0000256" key="2">
    <source>
        <dbReference type="ARBA" id="ARBA00022741"/>
    </source>
</evidence>
<evidence type="ECO:0000313" key="4">
    <source>
        <dbReference type="EMBL" id="TWT32322.1"/>
    </source>
</evidence>
<dbReference type="PROSITE" id="PS00297">
    <property type="entry name" value="HSP70_1"/>
    <property type="match status" value="1"/>
</dbReference>
<sequence length="947" mass="103225">MTAQPHEPAAGAPTSRYVVGIDLGTTNSALAYVDSKESPWRIRTLPLPQVVAAGEVDDRPTLPSFLCQATAAEQQFNAFALPWSDAPQPWAVGAFARDESSSRPGRVVSSAKSWLSHSGVDRSAALLPWRGDPDVERLSPVDAAAAVLRHLHDVWNHRFPQHPLAEQDLVITLPASFDEVARELTLAAAKQAGLPRVVLLEEPQAAFHAWIDRHRDDWRELVSPGQKILVCDIGGGTSDFTLIRVGENQESGDLEFHRVAVGDHLLLGGDNLDLALARSVEAQLAAGGRLESRQWEALVRSARRVKETLLADNAPESLTIHLPAAGSKLIAAGLQAEVTRTDAAKLLVDGFLPRVDLDAQPQRGQSGFQDFGLPFAADPAITRHLAHFLTCHRHTGDELPALRARPTDAADPARPDVVLFNGGFFASPLLRDRLVEALGEWFTGPDADWTPRVLDSQQLDLAVACGAAYYGMVRRGDGVGITATLARSYYVGVAGPTPRAVCLAPGVAKAGDDFEVSDLEFELTLAEPVEFPIYVSSTRLVDAPGQLIGADPAELTPLPPIRTVLHASRKTDAQVAKVRLHAHLSEIGMLELSCRSVDSQRSWRLQFDVRSTTETDLKPHESSAEGEGFVDDELLTAARAAIEAVFGESAAEPPSKLMKSLTAALDLPKHEWPTSVLRRLWETLMECEPGRRRSAAHESRWLNLVGYSLRPGYGFAVDDWRVAQTWRAVSGKLAFPSSLPESLILWRRLAGGLADGPQQGLAEPLLADVRALRRRYSGGKAKAMSTALDPTRTAEIWRLLGALELLTTTAKTELGDAITELLPKRKLAPRAADMVWTLSRLGQRKPLYGPLNTVVPAEVAERWLQAIMDWAGDPPVAHFAAMQLARRTDDRHRDIAEPRRDAVLAWLRRHEANDHLVQLVETGGALEAQERQSAFGESLPAGLRLSE</sequence>
<dbReference type="GO" id="GO:0005524">
    <property type="term" value="F:ATP binding"/>
    <property type="evidence" value="ECO:0007669"/>
    <property type="project" value="UniProtKB-KW"/>
</dbReference>
<evidence type="ECO:0000313" key="5">
    <source>
        <dbReference type="Proteomes" id="UP000316714"/>
    </source>
</evidence>
<dbReference type="OrthoDB" id="9760742at2"/>
<keyword evidence="5" id="KW-1185">Reference proteome</keyword>